<dbReference type="EMBL" id="CP020370">
    <property type="protein sequence ID" value="AUB82133.1"/>
    <property type="molecule type" value="Genomic_DNA"/>
</dbReference>
<dbReference type="InterPro" id="IPR043519">
    <property type="entry name" value="NT_sf"/>
</dbReference>
<gene>
    <name evidence="2" type="ORF">THSYN_15025</name>
</gene>
<dbReference type="SUPFAM" id="SSF81301">
    <property type="entry name" value="Nucleotidyltransferase"/>
    <property type="match status" value="1"/>
</dbReference>
<dbReference type="AlphaFoldDB" id="A0A2K8U988"/>
<dbReference type="RefSeq" id="WP_157817698.1">
    <property type="nucleotide sequence ID" value="NZ_CP020370.1"/>
</dbReference>
<keyword evidence="3" id="KW-1185">Reference proteome</keyword>
<accession>A0A2K8U988</accession>
<reference evidence="2 3" key="1">
    <citation type="submission" date="2017-03" db="EMBL/GenBank/DDBJ databases">
        <title>Complete genome sequence of Candidatus 'Thiodictyon syntrophicum' sp. nov. strain Cad16T, a photolithoautotroph purple sulfur bacterium isolated from an alpine meromictic lake.</title>
        <authorList>
            <person name="Luedin S.M."/>
            <person name="Pothier J.F."/>
            <person name="Danza F."/>
            <person name="Storelli N."/>
            <person name="Wittwer M."/>
            <person name="Tonolla M."/>
        </authorList>
    </citation>
    <scope>NUCLEOTIDE SEQUENCE [LARGE SCALE GENOMIC DNA]</scope>
    <source>
        <strain evidence="2 3">Cad16T</strain>
    </source>
</reference>
<proteinExistence type="predicted"/>
<name>A0A2K8U988_9GAMM</name>
<evidence type="ECO:0000313" key="2">
    <source>
        <dbReference type="EMBL" id="AUB82133.1"/>
    </source>
</evidence>
<sequence length="124" mass="13376">MPPLAEPIPAGRDSRTARVPAIEAAMIREVTGRLVAALAPERVLLFGSYAWGSPDADSDLDLYLIVADDAEPAHRIARRGHLALRGLKVPVDLIVRTHSESARNALAVSSLDYEVLQRGVPLYG</sequence>
<evidence type="ECO:0000313" key="3">
    <source>
        <dbReference type="Proteomes" id="UP000232638"/>
    </source>
</evidence>
<dbReference type="KEGG" id="tsy:THSYN_15025"/>
<evidence type="ECO:0000259" key="1">
    <source>
        <dbReference type="Pfam" id="PF01909"/>
    </source>
</evidence>
<feature type="domain" description="Polymerase nucleotidyl transferase" evidence="1">
    <location>
        <begin position="40"/>
        <end position="101"/>
    </location>
</feature>
<dbReference type="Pfam" id="PF01909">
    <property type="entry name" value="NTP_transf_2"/>
    <property type="match status" value="1"/>
</dbReference>
<dbReference type="CDD" id="cd05403">
    <property type="entry name" value="NT_KNTase_like"/>
    <property type="match status" value="1"/>
</dbReference>
<dbReference type="InterPro" id="IPR002934">
    <property type="entry name" value="Polymerase_NTP_transf_dom"/>
</dbReference>
<organism evidence="2 3">
    <name type="scientific">Candidatus Thiodictyon syntrophicum</name>
    <dbReference type="NCBI Taxonomy" id="1166950"/>
    <lineage>
        <taxon>Bacteria</taxon>
        <taxon>Pseudomonadati</taxon>
        <taxon>Pseudomonadota</taxon>
        <taxon>Gammaproteobacteria</taxon>
        <taxon>Chromatiales</taxon>
        <taxon>Chromatiaceae</taxon>
        <taxon>Thiodictyon</taxon>
    </lineage>
</organism>
<dbReference type="GO" id="GO:0016779">
    <property type="term" value="F:nucleotidyltransferase activity"/>
    <property type="evidence" value="ECO:0007669"/>
    <property type="project" value="InterPro"/>
</dbReference>
<protein>
    <recommendedName>
        <fullName evidence="1">Polymerase nucleotidyl transferase domain-containing protein</fullName>
    </recommendedName>
</protein>
<dbReference type="Gene3D" id="3.30.460.10">
    <property type="entry name" value="Beta Polymerase, domain 2"/>
    <property type="match status" value="1"/>
</dbReference>
<dbReference type="Proteomes" id="UP000232638">
    <property type="component" value="Chromosome"/>
</dbReference>
<dbReference type="OrthoDB" id="9809668at2"/>